<dbReference type="GeneID" id="7842742"/>
<accession>Q23E90</accession>
<dbReference type="RefSeq" id="XP_001015108.1">
    <property type="nucleotide sequence ID" value="XM_001015108.1"/>
</dbReference>
<evidence type="ECO:0000256" key="1">
    <source>
        <dbReference type="SAM" id="Coils"/>
    </source>
</evidence>
<proteinExistence type="predicted"/>
<sequence>MGFKSPTSQSFQKIKLDNLDNYSQYSFNLEKVSSSGTPMVRNHSNSHISNTPSSVYVREQLSQFQNKNSNKFKKLKELTMSVNSPTYFQSLSTPQNPVYLNTTASNSLLNSETKKPLFKSPNLVQRQLASASKIVSVSQVQLARGIPKKIEFITEDINQATINSAQKELSSATKSENQQESFFTKEQKQKLSKLKKMYKNIQEQQEAELKIASKLQEELNQQVSGDKKVFYGPIEAVHEFENQIIGEAAPMYSASPSLNKKIIKLHTEYVPDAIMNPQQQLQQIHNQSYTAYESVKQSRIESAKLYRNAVASMSKQIKPVSKEFEELKQKLNGKHTDQIEKILIKLSIINIDKNQRLKDNANNQIVFDKMMTEICKKREKVTKHSIARTKVKEKLNEEDLKINYVNIPKFDSNYKKDFFVLDNQTVQRYRKYPDDLIDLIQSYSHGQEQLIESLKDQNAPCLFDINKFSESEFDPYFTNIYLKEVMSKHLIFKKGQKLDFFGKKQIKKRTIEDILNKFNHPSQCSSSFDSESSFYYLSTNEQLIEEEK</sequence>
<dbReference type="InParanoid" id="Q23E90"/>
<organism evidence="2 3">
    <name type="scientific">Tetrahymena thermophila (strain SB210)</name>
    <dbReference type="NCBI Taxonomy" id="312017"/>
    <lineage>
        <taxon>Eukaryota</taxon>
        <taxon>Sar</taxon>
        <taxon>Alveolata</taxon>
        <taxon>Ciliophora</taxon>
        <taxon>Intramacronucleata</taxon>
        <taxon>Oligohymenophorea</taxon>
        <taxon>Hymenostomatida</taxon>
        <taxon>Tetrahymenina</taxon>
        <taxon>Tetrahymenidae</taxon>
        <taxon>Tetrahymena</taxon>
    </lineage>
</organism>
<name>Q23E90_TETTS</name>
<dbReference type="Proteomes" id="UP000009168">
    <property type="component" value="Unassembled WGS sequence"/>
</dbReference>
<dbReference type="AlphaFoldDB" id="Q23E90"/>
<evidence type="ECO:0000313" key="2">
    <source>
        <dbReference type="EMBL" id="EAR94863.1"/>
    </source>
</evidence>
<keyword evidence="1" id="KW-0175">Coiled coil</keyword>
<dbReference type="HOGENOM" id="CLU_497420_0_0_1"/>
<gene>
    <name evidence="2" type="ORF">TTHERM_00717890</name>
</gene>
<reference evidence="3" key="1">
    <citation type="journal article" date="2006" name="PLoS Biol.">
        <title>Macronuclear genome sequence of the ciliate Tetrahymena thermophila, a model eukaryote.</title>
        <authorList>
            <person name="Eisen J.A."/>
            <person name="Coyne R.S."/>
            <person name="Wu M."/>
            <person name="Wu D."/>
            <person name="Thiagarajan M."/>
            <person name="Wortman J.R."/>
            <person name="Badger J.H."/>
            <person name="Ren Q."/>
            <person name="Amedeo P."/>
            <person name="Jones K.M."/>
            <person name="Tallon L.J."/>
            <person name="Delcher A.L."/>
            <person name="Salzberg S.L."/>
            <person name="Silva J.C."/>
            <person name="Haas B.J."/>
            <person name="Majoros W.H."/>
            <person name="Farzad M."/>
            <person name="Carlton J.M."/>
            <person name="Smith R.K. Jr."/>
            <person name="Garg J."/>
            <person name="Pearlman R.E."/>
            <person name="Karrer K.M."/>
            <person name="Sun L."/>
            <person name="Manning G."/>
            <person name="Elde N.C."/>
            <person name="Turkewitz A.P."/>
            <person name="Asai D.J."/>
            <person name="Wilkes D.E."/>
            <person name="Wang Y."/>
            <person name="Cai H."/>
            <person name="Collins K."/>
            <person name="Stewart B.A."/>
            <person name="Lee S.R."/>
            <person name="Wilamowska K."/>
            <person name="Weinberg Z."/>
            <person name="Ruzzo W.L."/>
            <person name="Wloga D."/>
            <person name="Gaertig J."/>
            <person name="Frankel J."/>
            <person name="Tsao C.-C."/>
            <person name="Gorovsky M.A."/>
            <person name="Keeling P.J."/>
            <person name="Waller R.F."/>
            <person name="Patron N.J."/>
            <person name="Cherry J.M."/>
            <person name="Stover N.A."/>
            <person name="Krieger C.J."/>
            <person name="del Toro C."/>
            <person name="Ryder H.F."/>
            <person name="Williamson S.C."/>
            <person name="Barbeau R.A."/>
            <person name="Hamilton E.P."/>
            <person name="Orias E."/>
        </authorList>
    </citation>
    <scope>NUCLEOTIDE SEQUENCE [LARGE SCALE GENOMIC DNA]</scope>
    <source>
        <strain evidence="3">SB210</strain>
    </source>
</reference>
<dbReference type="EMBL" id="GG662649">
    <property type="protein sequence ID" value="EAR94863.1"/>
    <property type="molecule type" value="Genomic_DNA"/>
</dbReference>
<evidence type="ECO:0000313" key="3">
    <source>
        <dbReference type="Proteomes" id="UP000009168"/>
    </source>
</evidence>
<dbReference type="KEGG" id="tet:TTHERM_00717890"/>
<keyword evidence="3" id="KW-1185">Reference proteome</keyword>
<feature type="coiled-coil region" evidence="1">
    <location>
        <begin position="184"/>
        <end position="222"/>
    </location>
</feature>
<protein>
    <submittedName>
        <fullName evidence="2">Uncharacterized protein</fullName>
    </submittedName>
</protein>